<gene>
    <name evidence="3" type="ORF">JT25_004640</name>
</gene>
<dbReference type="KEGG" id="mdn:JT25_004640"/>
<feature type="domain" description="Nudix hydrolase" evidence="2">
    <location>
        <begin position="8"/>
        <end position="134"/>
    </location>
</feature>
<dbReference type="CDD" id="cd18873">
    <property type="entry name" value="NUDIX_NadM_like"/>
    <property type="match status" value="1"/>
</dbReference>
<accession>A0A126T111</accession>
<dbReference type="OrthoDB" id="542521at2"/>
<proteinExistence type="predicted"/>
<dbReference type="RefSeq" id="WP_036273636.1">
    <property type="nucleotide sequence ID" value="NZ_CP014476.1"/>
</dbReference>
<dbReference type="InterPro" id="IPR015797">
    <property type="entry name" value="NUDIX_hydrolase-like_dom_sf"/>
</dbReference>
<dbReference type="PROSITE" id="PS51462">
    <property type="entry name" value="NUDIX"/>
    <property type="match status" value="1"/>
</dbReference>
<sequence length="145" mass="16191">MAKPITPLLAADILIELIDHPQRPFVLIERKYPPYGWAVPGGFVDVGETLEHAAIREAKEETSLDVELTVLLGLYSNPQRDPRNHTVTAVYLAQAHGMPTAADDAKNYGLFNFDNLPSLLAFDHAQVIADYWHYKLTGEVTPLRI</sequence>
<dbReference type="Proteomes" id="UP000030512">
    <property type="component" value="Chromosome"/>
</dbReference>
<evidence type="ECO:0000256" key="1">
    <source>
        <dbReference type="ARBA" id="ARBA00022801"/>
    </source>
</evidence>
<dbReference type="STRING" id="1538553.JT25_004640"/>
<dbReference type="Gene3D" id="3.90.79.10">
    <property type="entry name" value="Nucleoside Triphosphate Pyrophosphohydrolase"/>
    <property type="match status" value="1"/>
</dbReference>
<dbReference type="InterPro" id="IPR000086">
    <property type="entry name" value="NUDIX_hydrolase_dom"/>
</dbReference>
<evidence type="ECO:0000313" key="3">
    <source>
        <dbReference type="EMBL" id="AMK75779.1"/>
    </source>
</evidence>
<dbReference type="EMBL" id="CP014476">
    <property type="protein sequence ID" value="AMK75779.1"/>
    <property type="molecule type" value="Genomic_DNA"/>
</dbReference>
<keyword evidence="4" id="KW-1185">Reference proteome</keyword>
<dbReference type="InterPro" id="IPR020476">
    <property type="entry name" value="Nudix_hydrolase"/>
</dbReference>
<evidence type="ECO:0000259" key="2">
    <source>
        <dbReference type="PROSITE" id="PS51462"/>
    </source>
</evidence>
<dbReference type="SUPFAM" id="SSF55811">
    <property type="entry name" value="Nudix"/>
    <property type="match status" value="1"/>
</dbReference>
<dbReference type="GO" id="GO:0016787">
    <property type="term" value="F:hydrolase activity"/>
    <property type="evidence" value="ECO:0007669"/>
    <property type="project" value="UniProtKB-KW"/>
</dbReference>
<protein>
    <submittedName>
        <fullName evidence="3">NUDIX hydrolase</fullName>
    </submittedName>
</protein>
<organism evidence="3 4">
    <name type="scientific">Methylomonas denitrificans</name>
    <dbReference type="NCBI Taxonomy" id="1538553"/>
    <lineage>
        <taxon>Bacteria</taxon>
        <taxon>Pseudomonadati</taxon>
        <taxon>Pseudomonadota</taxon>
        <taxon>Gammaproteobacteria</taxon>
        <taxon>Methylococcales</taxon>
        <taxon>Methylococcaceae</taxon>
        <taxon>Methylomonas</taxon>
    </lineage>
</organism>
<reference evidence="3 4" key="1">
    <citation type="journal article" date="2015" name="Environ. Microbiol.">
        <title>Methane oxidation coupled to nitrate reduction under hypoxia by the Gammaproteobacterium Methylomonas denitrificans, sp. nov. type strain FJG1.</title>
        <authorList>
            <person name="Kits K.D."/>
            <person name="Klotz M.G."/>
            <person name="Stein L.Y."/>
        </authorList>
    </citation>
    <scope>NUCLEOTIDE SEQUENCE [LARGE SCALE GENOMIC DNA]</scope>
    <source>
        <strain evidence="3 4">FJG1</strain>
    </source>
</reference>
<dbReference type="PRINTS" id="PR00502">
    <property type="entry name" value="NUDIXFAMILY"/>
</dbReference>
<dbReference type="PANTHER" id="PTHR43736">
    <property type="entry name" value="ADP-RIBOSE PYROPHOSPHATASE"/>
    <property type="match status" value="1"/>
</dbReference>
<evidence type="ECO:0000313" key="4">
    <source>
        <dbReference type="Proteomes" id="UP000030512"/>
    </source>
</evidence>
<dbReference type="PANTHER" id="PTHR43736:SF1">
    <property type="entry name" value="DIHYDRONEOPTERIN TRIPHOSPHATE DIPHOSPHATASE"/>
    <property type="match status" value="1"/>
</dbReference>
<dbReference type="AlphaFoldDB" id="A0A126T111"/>
<keyword evidence="1 3" id="KW-0378">Hydrolase</keyword>
<dbReference type="Pfam" id="PF00293">
    <property type="entry name" value="NUDIX"/>
    <property type="match status" value="1"/>
</dbReference>
<name>A0A126T111_9GAMM</name>